<dbReference type="InterPro" id="IPR054293">
    <property type="entry name" value="DUF7029"/>
</dbReference>
<accession>A0A0C4E9V7</accession>
<proteinExistence type="predicted"/>
<evidence type="ECO:0000313" key="3">
    <source>
        <dbReference type="EMBL" id="KLU90882.1"/>
    </source>
</evidence>
<organism evidence="4 5">
    <name type="scientific">Magnaporthiopsis poae (strain ATCC 64411 / 73-15)</name>
    <name type="common">Kentucky bluegrass fungus</name>
    <name type="synonym">Magnaporthe poae</name>
    <dbReference type="NCBI Taxonomy" id="644358"/>
    <lineage>
        <taxon>Eukaryota</taxon>
        <taxon>Fungi</taxon>
        <taxon>Dikarya</taxon>
        <taxon>Ascomycota</taxon>
        <taxon>Pezizomycotina</taxon>
        <taxon>Sordariomycetes</taxon>
        <taxon>Sordariomycetidae</taxon>
        <taxon>Magnaporthales</taxon>
        <taxon>Magnaporthaceae</taxon>
        <taxon>Magnaporthiopsis</taxon>
    </lineage>
</organism>
<reference evidence="5" key="1">
    <citation type="submission" date="2010-05" db="EMBL/GenBank/DDBJ databases">
        <title>The genome sequence of Magnaporthe poae strain ATCC 64411.</title>
        <authorList>
            <person name="Ma L.-J."/>
            <person name="Dead R."/>
            <person name="Young S."/>
            <person name="Zeng Q."/>
            <person name="Koehrsen M."/>
            <person name="Alvarado L."/>
            <person name="Berlin A."/>
            <person name="Chapman S.B."/>
            <person name="Chen Z."/>
            <person name="Freedman E."/>
            <person name="Gellesch M."/>
            <person name="Goldberg J."/>
            <person name="Griggs A."/>
            <person name="Gujja S."/>
            <person name="Heilman E.R."/>
            <person name="Heiman D."/>
            <person name="Hepburn T."/>
            <person name="Howarth C."/>
            <person name="Jen D."/>
            <person name="Larson L."/>
            <person name="Mehta T."/>
            <person name="Neiman D."/>
            <person name="Pearson M."/>
            <person name="Roberts A."/>
            <person name="Saif S."/>
            <person name="Shea T."/>
            <person name="Shenoy N."/>
            <person name="Sisk P."/>
            <person name="Stolte C."/>
            <person name="Sykes S."/>
            <person name="Walk T."/>
            <person name="White J."/>
            <person name="Yandava C."/>
            <person name="Haas B."/>
            <person name="Nusbaum C."/>
            <person name="Birren B."/>
        </authorList>
    </citation>
    <scope>NUCLEOTIDE SEQUENCE [LARGE SCALE GENOMIC DNA]</scope>
    <source>
        <strain evidence="5">ATCC 64411 / 73-15</strain>
    </source>
</reference>
<evidence type="ECO:0000259" key="2">
    <source>
        <dbReference type="Pfam" id="PF22974"/>
    </source>
</evidence>
<reference evidence="3" key="3">
    <citation type="submission" date="2011-03" db="EMBL/GenBank/DDBJ databases">
        <title>Annotation of Magnaporthe poae ATCC 64411.</title>
        <authorList>
            <person name="Ma L.-J."/>
            <person name="Dead R."/>
            <person name="Young S.K."/>
            <person name="Zeng Q."/>
            <person name="Gargeya S."/>
            <person name="Fitzgerald M."/>
            <person name="Haas B."/>
            <person name="Abouelleil A."/>
            <person name="Alvarado L."/>
            <person name="Arachchi H.M."/>
            <person name="Berlin A."/>
            <person name="Brown A."/>
            <person name="Chapman S.B."/>
            <person name="Chen Z."/>
            <person name="Dunbar C."/>
            <person name="Freedman E."/>
            <person name="Gearin G."/>
            <person name="Gellesch M."/>
            <person name="Goldberg J."/>
            <person name="Griggs A."/>
            <person name="Gujja S."/>
            <person name="Heiman D."/>
            <person name="Howarth C."/>
            <person name="Larson L."/>
            <person name="Lui A."/>
            <person name="MacDonald P.J.P."/>
            <person name="Mehta T."/>
            <person name="Montmayeur A."/>
            <person name="Murphy C."/>
            <person name="Neiman D."/>
            <person name="Pearson M."/>
            <person name="Priest M."/>
            <person name="Roberts A."/>
            <person name="Saif S."/>
            <person name="Shea T."/>
            <person name="Shenoy N."/>
            <person name="Sisk P."/>
            <person name="Stolte C."/>
            <person name="Sykes S."/>
            <person name="Yandava C."/>
            <person name="Wortman J."/>
            <person name="Nusbaum C."/>
            <person name="Birren B."/>
        </authorList>
    </citation>
    <scope>NUCLEOTIDE SEQUENCE</scope>
    <source>
        <strain evidence="3">ATCC 64411</strain>
    </source>
</reference>
<dbReference type="OrthoDB" id="160645at2759"/>
<reference evidence="4" key="4">
    <citation type="journal article" date="2015" name="G3 (Bethesda)">
        <title>Genome sequences of three phytopathogenic species of the Magnaporthaceae family of fungi.</title>
        <authorList>
            <person name="Okagaki L.H."/>
            <person name="Nunes C.C."/>
            <person name="Sailsbery J."/>
            <person name="Clay B."/>
            <person name="Brown D."/>
            <person name="John T."/>
            <person name="Oh Y."/>
            <person name="Young N."/>
            <person name="Fitzgerald M."/>
            <person name="Haas B.J."/>
            <person name="Zeng Q."/>
            <person name="Young S."/>
            <person name="Adiconis X."/>
            <person name="Fan L."/>
            <person name="Levin J.Z."/>
            <person name="Mitchell T.K."/>
            <person name="Okubara P.A."/>
            <person name="Farman M.L."/>
            <person name="Kohn L.M."/>
            <person name="Birren B."/>
            <person name="Ma L.-J."/>
            <person name="Dean R.A."/>
        </authorList>
    </citation>
    <scope>NUCLEOTIDE SEQUENCE</scope>
    <source>
        <strain evidence="4">ATCC 64411 / 73-15</strain>
    </source>
</reference>
<gene>
    <name evidence="3" type="ORF">MAPG_09407</name>
</gene>
<reference evidence="4" key="5">
    <citation type="submission" date="2015-06" db="UniProtKB">
        <authorList>
            <consortium name="EnsemblFungi"/>
        </authorList>
    </citation>
    <scope>IDENTIFICATION</scope>
    <source>
        <strain evidence="4">ATCC 64411</strain>
    </source>
</reference>
<protein>
    <recommendedName>
        <fullName evidence="2">DUF7029 domain-containing protein</fullName>
    </recommendedName>
</protein>
<dbReference type="EnsemblFungi" id="MAPG_09407T0">
    <property type="protein sequence ID" value="MAPG_09407T0"/>
    <property type="gene ID" value="MAPG_09407"/>
</dbReference>
<keyword evidence="1" id="KW-0732">Signal</keyword>
<name>A0A0C4E9V7_MAGP6</name>
<dbReference type="EMBL" id="ADBL01002401">
    <property type="status" value="NOT_ANNOTATED_CDS"/>
    <property type="molecule type" value="Genomic_DNA"/>
</dbReference>
<evidence type="ECO:0000313" key="5">
    <source>
        <dbReference type="Proteomes" id="UP000011715"/>
    </source>
</evidence>
<feature type="chain" id="PRO_5009385855" description="DUF7029 domain-containing protein" evidence="1">
    <location>
        <begin position="24"/>
        <end position="494"/>
    </location>
</feature>
<keyword evidence="5" id="KW-1185">Reference proteome</keyword>
<dbReference type="OMA" id="IAETCEM"/>
<feature type="domain" description="DUF7029" evidence="2">
    <location>
        <begin position="164"/>
        <end position="261"/>
    </location>
</feature>
<evidence type="ECO:0000313" key="4">
    <source>
        <dbReference type="EnsemblFungi" id="MAPG_09407T0"/>
    </source>
</evidence>
<evidence type="ECO:0000256" key="1">
    <source>
        <dbReference type="SAM" id="SignalP"/>
    </source>
</evidence>
<reference evidence="3" key="2">
    <citation type="submission" date="2010-05" db="EMBL/GenBank/DDBJ databases">
        <title>The Genome Sequence of Magnaporthe poae strain ATCC 64411.</title>
        <authorList>
            <consortium name="The Broad Institute Genome Sequencing Platform"/>
            <consortium name="Broad Institute Genome Sequencing Center for Infectious Disease"/>
            <person name="Ma L.-J."/>
            <person name="Dead R."/>
            <person name="Young S."/>
            <person name="Zeng Q."/>
            <person name="Koehrsen M."/>
            <person name="Alvarado L."/>
            <person name="Berlin A."/>
            <person name="Chapman S.B."/>
            <person name="Chen Z."/>
            <person name="Freedman E."/>
            <person name="Gellesch M."/>
            <person name="Goldberg J."/>
            <person name="Griggs A."/>
            <person name="Gujja S."/>
            <person name="Heilman E.R."/>
            <person name="Heiman D."/>
            <person name="Hepburn T."/>
            <person name="Howarth C."/>
            <person name="Jen D."/>
            <person name="Larson L."/>
            <person name="Mehta T."/>
            <person name="Neiman D."/>
            <person name="Pearson M."/>
            <person name="Roberts A."/>
            <person name="Saif S."/>
            <person name="Shea T."/>
            <person name="Shenoy N."/>
            <person name="Sisk P."/>
            <person name="Stolte C."/>
            <person name="Sykes S."/>
            <person name="Walk T."/>
            <person name="White J."/>
            <person name="Yandava C."/>
            <person name="Haas B."/>
            <person name="Nusbaum C."/>
            <person name="Birren B."/>
        </authorList>
    </citation>
    <scope>NUCLEOTIDE SEQUENCE</scope>
    <source>
        <strain evidence="3">ATCC 64411</strain>
    </source>
</reference>
<dbReference type="Proteomes" id="UP000011715">
    <property type="component" value="Unassembled WGS sequence"/>
</dbReference>
<dbReference type="AlphaFoldDB" id="A0A0C4E9V7"/>
<dbReference type="VEuPathDB" id="FungiDB:MAPG_09407"/>
<dbReference type="EMBL" id="GL876976">
    <property type="protein sequence ID" value="KLU90882.1"/>
    <property type="molecule type" value="Genomic_DNA"/>
</dbReference>
<dbReference type="Pfam" id="PF22974">
    <property type="entry name" value="DUF7029"/>
    <property type="match status" value="1"/>
</dbReference>
<dbReference type="EMBL" id="ADBL01002400">
    <property type="status" value="NOT_ANNOTATED_CDS"/>
    <property type="molecule type" value="Genomic_DNA"/>
</dbReference>
<feature type="signal peptide" evidence="1">
    <location>
        <begin position="1"/>
        <end position="23"/>
    </location>
</feature>
<sequence length="494" mass="52170">MVGPRSLIPVLGALSLLASSAVAGDVLASDGGADSCQCTPENQRVRYIVVEMPEQPPAPVVNAASEQPAPVMPAPENPGTNTTTDFGPCKAPDVDTSDPVHIVPAKQISLFYAQPEGSVAAANAPAPVAPVVHNSSHPFSNSTGGAGFTVTAPQQGNGQINMTMTTNNTFVALEYIAAVTEVACGAGKMTVTFADKVAFQAAADNWVSVADGLVLITNNNGNCDSELERGFYEVSNIVADAAALSISAATAAKKIEDIAGELEMTFSSLPAAQLQRRLTWDPKVSIGWGAALPEKKTLFSVPPYVDITADSAHFNTSVTFSGYLKFNFWKFKLDDLGAVGVKTQLSARMPAGNVHIDMKNKFKTTATGWNPKWEADAQISQKAEVQADVFASLKVELAVKILGGIIDLSSGLTAIPRVNNKFTLHGEQDVATGGSFTSIGGEFSQKKPSVAPCEQGVSLKSDFVFALDGHLTKYWTGRLYNVTVPITDNCWNWV</sequence>
<dbReference type="eggNOG" id="ENOG502SK56">
    <property type="taxonomic scope" value="Eukaryota"/>
</dbReference>
<dbReference type="STRING" id="644358.A0A0C4E9V7"/>